<reference evidence="1" key="1">
    <citation type="submission" date="2023-03" db="EMBL/GenBank/DDBJ databases">
        <title>Chromosome-level genomes of two armyworms, Mythimna separata and Mythimna loreyi, provide insights into the biosynthesis and reception of sex pheromones.</title>
        <authorList>
            <person name="Zhao H."/>
        </authorList>
    </citation>
    <scope>NUCLEOTIDE SEQUENCE</scope>
    <source>
        <strain evidence="1">BeijingLab</strain>
    </source>
</reference>
<protein>
    <submittedName>
        <fullName evidence="1">Uncharacterized protein</fullName>
    </submittedName>
</protein>
<evidence type="ECO:0000313" key="2">
    <source>
        <dbReference type="Proteomes" id="UP001231649"/>
    </source>
</evidence>
<name>A0ACC2Q6L4_9NEOP</name>
<comment type="caution">
    <text evidence="1">The sequence shown here is derived from an EMBL/GenBank/DDBJ whole genome shotgun (WGS) entry which is preliminary data.</text>
</comment>
<proteinExistence type="predicted"/>
<organism evidence="1 2">
    <name type="scientific">Mythimna loreyi</name>
    <dbReference type="NCBI Taxonomy" id="667449"/>
    <lineage>
        <taxon>Eukaryota</taxon>
        <taxon>Metazoa</taxon>
        <taxon>Ecdysozoa</taxon>
        <taxon>Arthropoda</taxon>
        <taxon>Hexapoda</taxon>
        <taxon>Insecta</taxon>
        <taxon>Pterygota</taxon>
        <taxon>Neoptera</taxon>
        <taxon>Endopterygota</taxon>
        <taxon>Lepidoptera</taxon>
        <taxon>Glossata</taxon>
        <taxon>Ditrysia</taxon>
        <taxon>Noctuoidea</taxon>
        <taxon>Noctuidae</taxon>
        <taxon>Noctuinae</taxon>
        <taxon>Hadenini</taxon>
        <taxon>Mythimna</taxon>
    </lineage>
</organism>
<dbReference type="EMBL" id="CM056800">
    <property type="protein sequence ID" value="KAJ8709644.1"/>
    <property type="molecule type" value="Genomic_DNA"/>
</dbReference>
<accession>A0ACC2Q6L4</accession>
<evidence type="ECO:0000313" key="1">
    <source>
        <dbReference type="EMBL" id="KAJ8709644.1"/>
    </source>
</evidence>
<sequence length="491" mass="56456">MFLMMLILLWCAVFVIWWYLKPRRPSPPVYPGALPIIGHAHRMLGNVLQLWQMEKEVYHFCLENGGIIEIQLGPRSVYVITDLDDCLTVANTCLDKPYIYDFGKQLYDRGLVTANALIWKPQRKLLNPAFNQQILNTFVQEYSLQAKRLTTKLTTEAGKDRFDVVPYLLKNVLGSVYKTVIGVKPNDHEQEMTLKHYAHATDKFFAMIEDRLFSVWLHLPFIFNMSYLKKKQDAVVQFLKSTTETIIMNRKSERKQTTYADSVPQATSGYKPILDLLLDIGEKQVFTDEEIREQLDTIIGAAYDSTTRAMTFCLILIGTYPKVQARIQKELQEIFDDPDRDLTRHDLPKLVYLEAVLKETLRLYPPVPRVGKSSESPVRLKHYTFPAGTTFVLSLYGMNRHAVWGADANEFNPDRWLNPDTLPDNPNAFATFSIGKRNCIGKQSAMMSMKTTLAYILRRYSVTGDIRNVQCKCDLILKQVSGHYIGLQSRT</sequence>
<dbReference type="Proteomes" id="UP001231649">
    <property type="component" value="Chromosome 24"/>
</dbReference>
<gene>
    <name evidence="1" type="ORF">PYW08_009648</name>
</gene>
<keyword evidence="2" id="KW-1185">Reference proteome</keyword>